<keyword evidence="3" id="KW-1185">Reference proteome</keyword>
<dbReference type="Proteomes" id="UP000023152">
    <property type="component" value="Unassembled WGS sequence"/>
</dbReference>
<name>X6NKZ3_RETFI</name>
<feature type="transmembrane region" description="Helical" evidence="1">
    <location>
        <begin position="271"/>
        <end position="289"/>
    </location>
</feature>
<gene>
    <name evidence="2" type="ORF">RFI_10467</name>
</gene>
<sequence>MSQANEIYVLLILGLLTCCMLIFSASVIAYYCIHGEKFYKRDQKLSKWSLFDFRNFSFCRKMCKKIGLIKNKNLTSVHIFSKQINKPTKIQNEDKTVNLKKLLRNNIRTYTMIWNVWVYVSLTVYFTMELIIAIITATVDDESQFASNAKLYRACQSVGILRYMFAWFTAYGILVYTLFFLPFLSNVFIYKHTYIQTYIYIYEYFLMRGLDLQMARSDVWKWWKVSALITFYFTCVLNVAFLVILPTRGPNGHGDGCDSSPRNEAFREAQLAFELFWIFPMLVSLVFFIEPLYSLRKAITSLGEFDGEIGAEQKHLKKVVNRTMWRSSLVSLVAELIFVISAGIFFGHLKKASPEFLLLYGLSFIVLALAINLSYSDFIERCCPCMYCLGSQLSDEDTGIRSVSAGSTIRSDETSPTSQGVDITTQFDTNSVCKKKKKKKKVLNNVKSSYRF</sequence>
<accession>X6NKZ3</accession>
<evidence type="ECO:0000313" key="3">
    <source>
        <dbReference type="Proteomes" id="UP000023152"/>
    </source>
</evidence>
<dbReference type="EMBL" id="ASPP01007712">
    <property type="protein sequence ID" value="ETO26671.1"/>
    <property type="molecule type" value="Genomic_DNA"/>
</dbReference>
<reference evidence="2 3" key="1">
    <citation type="journal article" date="2013" name="Curr. Biol.">
        <title>The Genome of the Foraminiferan Reticulomyxa filosa.</title>
        <authorList>
            <person name="Glockner G."/>
            <person name="Hulsmann N."/>
            <person name="Schleicher M."/>
            <person name="Noegel A.A."/>
            <person name="Eichinger L."/>
            <person name="Gallinger C."/>
            <person name="Pawlowski J."/>
            <person name="Sierra R."/>
            <person name="Euteneuer U."/>
            <person name="Pillet L."/>
            <person name="Moustafa A."/>
            <person name="Platzer M."/>
            <person name="Groth M."/>
            <person name="Szafranski K."/>
            <person name="Schliwa M."/>
        </authorList>
    </citation>
    <scope>NUCLEOTIDE SEQUENCE [LARGE SCALE GENOMIC DNA]</scope>
</reference>
<keyword evidence="1" id="KW-1133">Transmembrane helix</keyword>
<feature type="transmembrane region" description="Helical" evidence="1">
    <location>
        <begin position="116"/>
        <end position="139"/>
    </location>
</feature>
<feature type="transmembrane region" description="Helical" evidence="1">
    <location>
        <begin position="222"/>
        <end position="245"/>
    </location>
</feature>
<feature type="transmembrane region" description="Helical" evidence="1">
    <location>
        <begin position="7"/>
        <end position="31"/>
    </location>
</feature>
<proteinExistence type="predicted"/>
<feature type="transmembrane region" description="Helical" evidence="1">
    <location>
        <begin position="356"/>
        <end position="375"/>
    </location>
</feature>
<evidence type="ECO:0000256" key="1">
    <source>
        <dbReference type="SAM" id="Phobius"/>
    </source>
</evidence>
<dbReference type="AlphaFoldDB" id="X6NKZ3"/>
<keyword evidence="1" id="KW-0472">Membrane</keyword>
<keyword evidence="1" id="KW-0812">Transmembrane</keyword>
<evidence type="ECO:0000313" key="2">
    <source>
        <dbReference type="EMBL" id="ETO26671.1"/>
    </source>
</evidence>
<protein>
    <submittedName>
        <fullName evidence="2">Uncharacterized protein</fullName>
    </submittedName>
</protein>
<feature type="transmembrane region" description="Helical" evidence="1">
    <location>
        <begin position="329"/>
        <end position="349"/>
    </location>
</feature>
<feature type="transmembrane region" description="Helical" evidence="1">
    <location>
        <begin position="160"/>
        <end position="184"/>
    </location>
</feature>
<comment type="caution">
    <text evidence="2">The sequence shown here is derived from an EMBL/GenBank/DDBJ whole genome shotgun (WGS) entry which is preliminary data.</text>
</comment>
<organism evidence="2 3">
    <name type="scientific">Reticulomyxa filosa</name>
    <dbReference type="NCBI Taxonomy" id="46433"/>
    <lineage>
        <taxon>Eukaryota</taxon>
        <taxon>Sar</taxon>
        <taxon>Rhizaria</taxon>
        <taxon>Retaria</taxon>
        <taxon>Foraminifera</taxon>
        <taxon>Monothalamids</taxon>
        <taxon>Reticulomyxidae</taxon>
        <taxon>Reticulomyxa</taxon>
    </lineage>
</organism>